<dbReference type="GO" id="GO:0042773">
    <property type="term" value="P:ATP synthesis coupled electron transport"/>
    <property type="evidence" value="ECO:0007669"/>
    <property type="project" value="InterPro"/>
</dbReference>
<keyword evidence="7" id="KW-0874">Quinone</keyword>
<comment type="catalytic activity">
    <reaction evidence="7">
        <text>a plastoquinone + NADPH + (n+1) H(+)(in) = a plastoquinol + NADP(+) + n H(+)(out)</text>
        <dbReference type="Rhea" id="RHEA:42612"/>
        <dbReference type="Rhea" id="RHEA-COMP:9561"/>
        <dbReference type="Rhea" id="RHEA-COMP:9562"/>
        <dbReference type="ChEBI" id="CHEBI:15378"/>
        <dbReference type="ChEBI" id="CHEBI:17757"/>
        <dbReference type="ChEBI" id="CHEBI:57783"/>
        <dbReference type="ChEBI" id="CHEBI:58349"/>
        <dbReference type="ChEBI" id="CHEBI:62192"/>
    </reaction>
</comment>
<dbReference type="PRINTS" id="PR01434">
    <property type="entry name" value="NADHDHGNASE5"/>
</dbReference>
<protein>
    <recommendedName>
        <fullName evidence="7">NAD(P)H-quinone oxidoreductase subunit 2, chloroplastic</fullName>
        <ecNumber evidence="7">7.1.1.-</ecNumber>
    </recommendedName>
    <alternativeName>
        <fullName evidence="7">NAD(P)H dehydrogenase, subunit 2</fullName>
    </alternativeName>
    <alternativeName>
        <fullName evidence="7">NADH-plastoquinone oxidoreductase subunit 2</fullName>
    </alternativeName>
</protein>
<dbReference type="GO" id="GO:0008137">
    <property type="term" value="F:NADH dehydrogenase (ubiquinone) activity"/>
    <property type="evidence" value="ECO:0007669"/>
    <property type="project" value="InterPro"/>
</dbReference>
<keyword evidence="4 7" id="KW-1133">Transmembrane helix</keyword>
<keyword evidence="9" id="KW-0150">Chloroplast</keyword>
<feature type="transmembrane region" description="Helical" evidence="7">
    <location>
        <begin position="105"/>
        <end position="122"/>
    </location>
</feature>
<organism evidence="9">
    <name type="scientific">Klebsormidium flaccidum</name>
    <name type="common">Filamentous green alga</name>
    <name type="synonym">Ulothrix flaccida</name>
    <dbReference type="NCBI Taxonomy" id="3175"/>
    <lineage>
        <taxon>Eukaryota</taxon>
        <taxon>Viridiplantae</taxon>
        <taxon>Streptophyta</taxon>
        <taxon>Klebsormidiophyceae</taxon>
        <taxon>Klebsormidiales</taxon>
        <taxon>Klebsormidiaceae</taxon>
        <taxon>Klebsormidium</taxon>
    </lineage>
</organism>
<dbReference type="GO" id="GO:0019684">
    <property type="term" value="P:photosynthesis, light reaction"/>
    <property type="evidence" value="ECO:0007669"/>
    <property type="project" value="UniProtKB-UniRule"/>
</dbReference>
<evidence type="ECO:0000256" key="7">
    <source>
        <dbReference type="HAMAP-Rule" id="MF_00445"/>
    </source>
</evidence>
<proteinExistence type="inferred from homology"/>
<evidence type="ECO:0000256" key="4">
    <source>
        <dbReference type="ARBA" id="ARBA00022989"/>
    </source>
</evidence>
<dbReference type="PANTHER" id="PTHR22773">
    <property type="entry name" value="NADH DEHYDROGENASE"/>
    <property type="match status" value="1"/>
</dbReference>
<feature type="transmembrane region" description="Helical" evidence="7">
    <location>
        <begin position="465"/>
        <end position="487"/>
    </location>
</feature>
<dbReference type="InterPro" id="IPR001750">
    <property type="entry name" value="ND/Mrp_TM"/>
</dbReference>
<sequence>MLQFAPIVPEAILTISLICVCFTDLFQIKKVFYKKGWETVWIAALGLLLSIIALVWRLPQPPSLILGGAFAEDSLGIAFRLIIAMGSFICIFLCLDYFQMGGTPAAEFTIFVLASTIGGMLLSGSNDLVLAFVAFECLSLNSYLLAGYTRKDLRSQESAAKYLILGSASSCALAYGFSWLYGLGGGSTSFQEIGFALNQYPSVPFATWIAFLLVFFGIGFKLSAAPFHQWAPDVYEGSPTPSAAFLSVSSKAAGLAIAARLLWVVFSCLQPQAGQIVQLLAILSMLVGNLIAACQSHMKRMLAYSSIGQIGYLLLALSLEHGQGQSSLILYLGTYVFMNMGAFACTILLSLQIGTDSIRSYAGLFQTKPWICGCLSLCLLSLAGLPPLVGFFGKTYLFWVAWQGQLYIPTIIGVFTSALSLYYYLRVIRIMFTREAKGTLSWQQIALPGNKELSFYLKKKDTPPLLTLTLVLCASTVSLFSFVIGPLTSIVNDLSFFYNDGF</sequence>
<dbReference type="AlphaFoldDB" id="A0A024B433"/>
<keyword evidence="7" id="KW-0793">Thylakoid</keyword>
<dbReference type="Pfam" id="PF00361">
    <property type="entry name" value="Proton_antipo_M"/>
    <property type="match status" value="1"/>
</dbReference>
<dbReference type="GO" id="GO:0016655">
    <property type="term" value="F:oxidoreductase activity, acting on NAD(P)H, quinone or similar compound as acceptor"/>
    <property type="evidence" value="ECO:0007669"/>
    <property type="project" value="UniProtKB-UniRule"/>
</dbReference>
<reference evidence="9" key="1">
    <citation type="journal article" date="2014" name="Genome Biol. Evol.">
        <title>Analyses of charophyte chloroplast genomes help characterize the ancestral chloroplast genome of land plants.</title>
        <authorList>
            <person name="Civan P."/>
            <person name="Foster P.G."/>
            <person name="Embley M.T."/>
            <person name="Seneca A."/>
            <person name="Cox C.J."/>
        </authorList>
    </citation>
    <scope>NUCLEOTIDE SEQUENCE</scope>
</reference>
<name>A0A024B433_KLEFL</name>
<feature type="transmembrane region" description="Helical" evidence="7">
    <location>
        <begin position="301"/>
        <end position="322"/>
    </location>
</feature>
<comment type="catalytic activity">
    <reaction evidence="7">
        <text>a plastoquinone + NADH + (n+1) H(+)(in) = a plastoquinol + NAD(+) + n H(+)(out)</text>
        <dbReference type="Rhea" id="RHEA:42608"/>
        <dbReference type="Rhea" id="RHEA-COMP:9561"/>
        <dbReference type="Rhea" id="RHEA-COMP:9562"/>
        <dbReference type="ChEBI" id="CHEBI:15378"/>
        <dbReference type="ChEBI" id="CHEBI:17757"/>
        <dbReference type="ChEBI" id="CHEBI:57540"/>
        <dbReference type="ChEBI" id="CHEBI:57945"/>
        <dbReference type="ChEBI" id="CHEBI:62192"/>
    </reaction>
</comment>
<accession>A0A024B433</accession>
<gene>
    <name evidence="7 9" type="primary">ndhB</name>
</gene>
<dbReference type="GO" id="GO:0009535">
    <property type="term" value="C:chloroplast thylakoid membrane"/>
    <property type="evidence" value="ECO:0007669"/>
    <property type="project" value="UniProtKB-SubCell"/>
</dbReference>
<evidence type="ECO:0000256" key="2">
    <source>
        <dbReference type="ARBA" id="ARBA00022692"/>
    </source>
</evidence>
<comment type="function">
    <text evidence="7">NDH shuttles electrons from NAD(P)H:plastoquinone, via FMN and iron-sulfur (Fe-S) centers, to quinones in the photosynthetic chain and possibly in a chloroplast respiratory chain. The immediate electron acceptor for the enzyme in this species is believed to be plastoquinone. Couples the redox reaction to proton translocation, and thus conserves the redox energy in a proton gradient.</text>
</comment>
<dbReference type="GO" id="GO:0048038">
    <property type="term" value="F:quinone binding"/>
    <property type="evidence" value="ECO:0007669"/>
    <property type="project" value="UniProtKB-KW"/>
</dbReference>
<dbReference type="EMBL" id="KJ461680">
    <property type="protein sequence ID" value="AHZ10986.1"/>
    <property type="molecule type" value="Genomic_DNA"/>
</dbReference>
<dbReference type="HAMAP" id="MF_00445">
    <property type="entry name" value="NDH1_NuoN_1"/>
    <property type="match status" value="1"/>
</dbReference>
<comment type="subunit">
    <text evidence="7">NDH is composed of at least 16 different subunits, 5 of which are encoded in the nucleus.</text>
</comment>
<feature type="domain" description="NADH:quinone oxidoreductase/Mrp antiporter transmembrane" evidence="8">
    <location>
        <begin position="125"/>
        <end position="420"/>
    </location>
</feature>
<feature type="transmembrane region" description="Helical" evidence="7">
    <location>
        <begin position="202"/>
        <end position="222"/>
    </location>
</feature>
<keyword evidence="7" id="KW-0813">Transport</keyword>
<evidence type="ECO:0000259" key="8">
    <source>
        <dbReference type="Pfam" id="PF00361"/>
    </source>
</evidence>
<feature type="transmembrane region" description="Helical" evidence="7">
    <location>
        <begin position="404"/>
        <end position="425"/>
    </location>
</feature>
<dbReference type="EC" id="7.1.1.-" evidence="7"/>
<dbReference type="NCBIfam" id="TIGR01770">
    <property type="entry name" value="NDH_I_N"/>
    <property type="match status" value="1"/>
</dbReference>
<evidence type="ECO:0000256" key="5">
    <source>
        <dbReference type="ARBA" id="ARBA00023027"/>
    </source>
</evidence>
<dbReference type="GeneID" id="19523765"/>
<comment type="subcellular location">
    <subcellularLocation>
        <location evidence="1">Membrane</location>
        <topology evidence="1">Multi-pass membrane protein</topology>
    </subcellularLocation>
    <subcellularLocation>
        <location evidence="7">Plastid</location>
        <location evidence="7">Chloroplast thylakoid membrane</location>
        <topology evidence="7">Multi-pass membrane protein</topology>
    </subcellularLocation>
</comment>
<feature type="transmembrane region" description="Helical" evidence="7">
    <location>
        <begin position="160"/>
        <end position="182"/>
    </location>
</feature>
<keyword evidence="5 7" id="KW-0520">NAD</keyword>
<feature type="transmembrane region" description="Helical" evidence="7">
    <location>
        <begin position="243"/>
        <end position="263"/>
    </location>
</feature>
<evidence type="ECO:0000256" key="6">
    <source>
        <dbReference type="ARBA" id="ARBA00023136"/>
    </source>
</evidence>
<dbReference type="InterPro" id="IPR010096">
    <property type="entry name" value="NADH-Q_OxRdtase_suN/2"/>
</dbReference>
<feature type="transmembrane region" description="Helical" evidence="7">
    <location>
        <begin position="6"/>
        <end position="28"/>
    </location>
</feature>
<dbReference type="RefSeq" id="YP_009033604.1">
    <property type="nucleotide sequence ID" value="NC_024167.1"/>
</dbReference>
<feature type="transmembrane region" description="Helical" evidence="7">
    <location>
        <begin position="370"/>
        <end position="392"/>
    </location>
</feature>
<keyword evidence="9" id="KW-0934">Plastid</keyword>
<geneLocation type="chloroplast" evidence="9"/>
<feature type="transmembrane region" description="Helical" evidence="7">
    <location>
        <begin position="328"/>
        <end position="349"/>
    </location>
</feature>
<evidence type="ECO:0000256" key="3">
    <source>
        <dbReference type="ARBA" id="ARBA00022967"/>
    </source>
</evidence>
<evidence type="ECO:0000256" key="1">
    <source>
        <dbReference type="ARBA" id="ARBA00004141"/>
    </source>
</evidence>
<evidence type="ECO:0000313" key="9">
    <source>
        <dbReference type="EMBL" id="AHZ10986.1"/>
    </source>
</evidence>
<keyword evidence="7" id="KW-0521">NADP</keyword>
<keyword evidence="7" id="KW-0618">Plastoquinone</keyword>
<keyword evidence="2 7" id="KW-0812">Transmembrane</keyword>
<feature type="transmembrane region" description="Helical" evidence="7">
    <location>
        <begin position="128"/>
        <end position="148"/>
    </location>
</feature>
<feature type="transmembrane region" description="Helical" evidence="7">
    <location>
        <begin position="40"/>
        <end position="58"/>
    </location>
</feature>
<feature type="transmembrane region" description="Helical" evidence="7">
    <location>
        <begin position="78"/>
        <end position="98"/>
    </location>
</feature>
<feature type="transmembrane region" description="Helical" evidence="7">
    <location>
        <begin position="275"/>
        <end position="294"/>
    </location>
</feature>
<keyword evidence="3 7" id="KW-1278">Translocase</keyword>
<keyword evidence="6 7" id="KW-0472">Membrane</keyword>
<comment type="similarity">
    <text evidence="7">Belongs to the complex I subunit 2 family.</text>
</comment>